<proteinExistence type="inferred from homology"/>
<keyword evidence="6" id="KW-0227">DNA damage</keyword>
<dbReference type="NCBIfam" id="TIGR00589">
    <property type="entry name" value="ogt"/>
    <property type="match status" value="1"/>
</dbReference>
<protein>
    <recommendedName>
        <fullName evidence="3">methylated-DNA--[protein]-cysteine S-methyltransferase</fullName>
        <ecNumber evidence="3">2.1.1.63</ecNumber>
    </recommendedName>
</protein>
<evidence type="ECO:0000256" key="5">
    <source>
        <dbReference type="ARBA" id="ARBA00022679"/>
    </source>
</evidence>
<dbReference type="STRING" id="558151.ACM46_13925"/>
<dbReference type="SUPFAM" id="SSF53155">
    <property type="entry name" value="Methylated DNA-protein cysteine methyltransferase domain"/>
    <property type="match status" value="1"/>
</dbReference>
<evidence type="ECO:0000256" key="1">
    <source>
        <dbReference type="ARBA" id="ARBA00001286"/>
    </source>
</evidence>
<sequence>MEIIYRKTIQTPLGEMVACAVEQGICLLEFTDRKNFEKQFISLSKALKAGFEDGDHRHFVQLEEELKEYFEGRRAKFDVPLYTTGTEFQEKVWQLLREIPMGEIRTYKQQSEFLGNPKAIRAVGTANGINKIAILIPCHRVIGSNGELVGYAGGIWRKQKLLELEKAILF</sequence>
<evidence type="ECO:0000256" key="3">
    <source>
        <dbReference type="ARBA" id="ARBA00011918"/>
    </source>
</evidence>
<gene>
    <name evidence="11" type="ORF">ACM46_13925</name>
</gene>
<dbReference type="GO" id="GO:0003908">
    <property type="term" value="F:methylated-DNA-[protein]-cysteine S-methyltransferase activity"/>
    <property type="evidence" value="ECO:0007669"/>
    <property type="project" value="UniProtKB-EC"/>
</dbReference>
<evidence type="ECO:0000256" key="6">
    <source>
        <dbReference type="ARBA" id="ARBA00022763"/>
    </source>
</evidence>
<comment type="catalytic activity">
    <reaction evidence="1">
        <text>a 4-O-methyl-thymidine in DNA + L-cysteinyl-[protein] = a thymidine in DNA + S-methyl-L-cysteinyl-[protein]</text>
        <dbReference type="Rhea" id="RHEA:53428"/>
        <dbReference type="Rhea" id="RHEA-COMP:10131"/>
        <dbReference type="Rhea" id="RHEA-COMP:10132"/>
        <dbReference type="Rhea" id="RHEA-COMP:13555"/>
        <dbReference type="Rhea" id="RHEA-COMP:13556"/>
        <dbReference type="ChEBI" id="CHEBI:29950"/>
        <dbReference type="ChEBI" id="CHEBI:82612"/>
        <dbReference type="ChEBI" id="CHEBI:137386"/>
        <dbReference type="ChEBI" id="CHEBI:137387"/>
        <dbReference type="EC" id="2.1.1.63"/>
    </reaction>
</comment>
<dbReference type="FunFam" id="1.10.10.10:FF:000214">
    <property type="entry name" value="Methylated-DNA--protein-cysteine methyltransferase"/>
    <property type="match status" value="1"/>
</dbReference>
<evidence type="ECO:0000256" key="7">
    <source>
        <dbReference type="ARBA" id="ARBA00023204"/>
    </source>
</evidence>
<name>A0A0J7IBJ6_9FLAO</name>
<dbReference type="Gene3D" id="3.30.160.70">
    <property type="entry name" value="Methylated DNA-protein cysteine methyltransferase domain"/>
    <property type="match status" value="1"/>
</dbReference>
<comment type="caution">
    <text evidence="11">The sequence shown here is derived from an EMBL/GenBank/DDBJ whole genome shotgun (WGS) entry which is preliminary data.</text>
</comment>
<dbReference type="InterPro" id="IPR036217">
    <property type="entry name" value="MethylDNA_cys_MeTrfase_DNAb"/>
</dbReference>
<dbReference type="PANTHER" id="PTHR10815">
    <property type="entry name" value="METHYLATED-DNA--PROTEIN-CYSTEINE METHYLTRANSFERASE"/>
    <property type="match status" value="1"/>
</dbReference>
<evidence type="ECO:0000313" key="12">
    <source>
        <dbReference type="Proteomes" id="UP000036261"/>
    </source>
</evidence>
<dbReference type="CDD" id="cd06445">
    <property type="entry name" value="ATase"/>
    <property type="match status" value="1"/>
</dbReference>
<keyword evidence="7" id="KW-0234">DNA repair</keyword>
<dbReference type="InterPro" id="IPR036631">
    <property type="entry name" value="MGMT_N_sf"/>
</dbReference>
<dbReference type="PANTHER" id="PTHR10815:SF5">
    <property type="entry name" value="METHYLATED-DNA--PROTEIN-CYSTEINE METHYLTRANSFERASE"/>
    <property type="match status" value="1"/>
</dbReference>
<evidence type="ECO:0000259" key="9">
    <source>
        <dbReference type="Pfam" id="PF01035"/>
    </source>
</evidence>
<keyword evidence="12" id="KW-1185">Reference proteome</keyword>
<organism evidence="11 12">
    <name type="scientific">Chryseobacterium angstadtii</name>
    <dbReference type="NCBI Taxonomy" id="558151"/>
    <lineage>
        <taxon>Bacteria</taxon>
        <taxon>Pseudomonadati</taxon>
        <taxon>Bacteroidota</taxon>
        <taxon>Flavobacteriia</taxon>
        <taxon>Flavobacteriales</taxon>
        <taxon>Weeksellaceae</taxon>
        <taxon>Chryseobacterium group</taxon>
        <taxon>Chryseobacterium</taxon>
    </lineage>
</organism>
<dbReference type="Proteomes" id="UP000036261">
    <property type="component" value="Unassembled WGS sequence"/>
</dbReference>
<keyword evidence="4 11" id="KW-0489">Methyltransferase</keyword>
<evidence type="ECO:0000256" key="8">
    <source>
        <dbReference type="ARBA" id="ARBA00049348"/>
    </source>
</evidence>
<evidence type="ECO:0000313" key="11">
    <source>
        <dbReference type="EMBL" id="KMQ63231.1"/>
    </source>
</evidence>
<comment type="similarity">
    <text evidence="2">Belongs to the MGMT family.</text>
</comment>
<dbReference type="PATRIC" id="fig|558151.6.peg.2944"/>
<keyword evidence="5 11" id="KW-0808">Transferase</keyword>
<dbReference type="GO" id="GO:0006281">
    <property type="term" value="P:DNA repair"/>
    <property type="evidence" value="ECO:0007669"/>
    <property type="project" value="UniProtKB-KW"/>
</dbReference>
<evidence type="ECO:0000256" key="2">
    <source>
        <dbReference type="ARBA" id="ARBA00008711"/>
    </source>
</evidence>
<dbReference type="Pfam" id="PF01035">
    <property type="entry name" value="DNA_binding_1"/>
    <property type="match status" value="1"/>
</dbReference>
<dbReference type="Gene3D" id="1.10.10.10">
    <property type="entry name" value="Winged helix-like DNA-binding domain superfamily/Winged helix DNA-binding domain"/>
    <property type="match status" value="1"/>
</dbReference>
<evidence type="ECO:0000259" key="10">
    <source>
        <dbReference type="Pfam" id="PF02870"/>
    </source>
</evidence>
<dbReference type="EC" id="2.1.1.63" evidence="3"/>
<dbReference type="GO" id="GO:0032259">
    <property type="term" value="P:methylation"/>
    <property type="evidence" value="ECO:0007669"/>
    <property type="project" value="UniProtKB-KW"/>
</dbReference>
<reference evidence="11 12" key="1">
    <citation type="journal article" date="2013" name="Int. J. Syst. Evol. Microbiol.">
        <title>Chryseobacterium angstadtii sp. nov., isolated from a newt tank.</title>
        <authorList>
            <person name="Kirk K.E."/>
            <person name="Hoffman J.A."/>
            <person name="Smith K.A."/>
            <person name="Strahan B.L."/>
            <person name="Failor K.C."/>
            <person name="Krebs J.E."/>
            <person name="Gale A.N."/>
            <person name="Do T.D."/>
            <person name="Sontag T.C."/>
            <person name="Batties A.M."/>
            <person name="Mistiszyn K."/>
            <person name="Newman J.D."/>
        </authorList>
    </citation>
    <scope>NUCLEOTIDE SEQUENCE [LARGE SCALE GENOMIC DNA]</scope>
    <source>
        <strain evidence="11 12">KM</strain>
    </source>
</reference>
<dbReference type="OrthoDB" id="9802228at2"/>
<accession>A0A0J7IBJ6</accession>
<feature type="domain" description="Methylguanine DNA methyltransferase ribonuclease-like" evidence="10">
    <location>
        <begin position="4"/>
        <end position="81"/>
    </location>
</feature>
<dbReference type="InterPro" id="IPR001497">
    <property type="entry name" value="MethylDNA_cys_MeTrfase_AS"/>
</dbReference>
<dbReference type="SUPFAM" id="SSF46767">
    <property type="entry name" value="Methylated DNA-protein cysteine methyltransferase, C-terminal domain"/>
    <property type="match status" value="1"/>
</dbReference>
<dbReference type="InterPro" id="IPR036388">
    <property type="entry name" value="WH-like_DNA-bd_sf"/>
</dbReference>
<comment type="catalytic activity">
    <reaction evidence="8">
        <text>a 6-O-methyl-2'-deoxyguanosine in DNA + L-cysteinyl-[protein] = S-methyl-L-cysteinyl-[protein] + a 2'-deoxyguanosine in DNA</text>
        <dbReference type="Rhea" id="RHEA:24000"/>
        <dbReference type="Rhea" id="RHEA-COMP:10131"/>
        <dbReference type="Rhea" id="RHEA-COMP:10132"/>
        <dbReference type="Rhea" id="RHEA-COMP:11367"/>
        <dbReference type="Rhea" id="RHEA-COMP:11368"/>
        <dbReference type="ChEBI" id="CHEBI:29950"/>
        <dbReference type="ChEBI" id="CHEBI:82612"/>
        <dbReference type="ChEBI" id="CHEBI:85445"/>
        <dbReference type="ChEBI" id="CHEBI:85448"/>
        <dbReference type="EC" id="2.1.1.63"/>
    </reaction>
</comment>
<evidence type="ECO:0000256" key="4">
    <source>
        <dbReference type="ARBA" id="ARBA00022603"/>
    </source>
</evidence>
<dbReference type="PROSITE" id="PS00374">
    <property type="entry name" value="MGMT"/>
    <property type="match status" value="1"/>
</dbReference>
<dbReference type="Pfam" id="PF02870">
    <property type="entry name" value="Methyltransf_1N"/>
    <property type="match status" value="1"/>
</dbReference>
<dbReference type="AlphaFoldDB" id="A0A0J7IBJ6"/>
<dbReference type="InterPro" id="IPR008332">
    <property type="entry name" value="MethylG_MeTrfase_N"/>
</dbReference>
<feature type="domain" description="Methylated-DNA-[protein]-cysteine S-methyltransferase DNA binding" evidence="9">
    <location>
        <begin position="87"/>
        <end position="166"/>
    </location>
</feature>
<dbReference type="InterPro" id="IPR014048">
    <property type="entry name" value="MethylDNA_cys_MeTrfase_DNA-bd"/>
</dbReference>
<dbReference type="RefSeq" id="WP_048507476.1">
    <property type="nucleotide sequence ID" value="NZ_LFND01000004.1"/>
</dbReference>
<dbReference type="EMBL" id="LFND01000004">
    <property type="protein sequence ID" value="KMQ63231.1"/>
    <property type="molecule type" value="Genomic_DNA"/>
</dbReference>